<evidence type="ECO:0000256" key="1">
    <source>
        <dbReference type="SAM" id="Phobius"/>
    </source>
</evidence>
<gene>
    <name evidence="2" type="ORF">F2Q68_00006444</name>
</gene>
<protein>
    <submittedName>
        <fullName evidence="2">Uncharacterized protein</fullName>
    </submittedName>
</protein>
<keyword evidence="1" id="KW-0812">Transmembrane</keyword>
<dbReference type="EMBL" id="QGKW02001660">
    <property type="protein sequence ID" value="KAF2577009.1"/>
    <property type="molecule type" value="Genomic_DNA"/>
</dbReference>
<sequence>LKSEIWGWTLFYAAISGLAFGSGYYHLKPDDNRIVWDTLPVRYCLRTSCTQKLKELS</sequence>
<keyword evidence="1" id="KW-1133">Transmembrane helix</keyword>
<keyword evidence="1" id="KW-0472">Membrane</keyword>
<organism evidence="2 3">
    <name type="scientific">Brassica cretica</name>
    <name type="common">Mustard</name>
    <dbReference type="NCBI Taxonomy" id="69181"/>
    <lineage>
        <taxon>Eukaryota</taxon>
        <taxon>Viridiplantae</taxon>
        <taxon>Streptophyta</taxon>
        <taxon>Embryophyta</taxon>
        <taxon>Tracheophyta</taxon>
        <taxon>Spermatophyta</taxon>
        <taxon>Magnoliopsida</taxon>
        <taxon>eudicotyledons</taxon>
        <taxon>Gunneridae</taxon>
        <taxon>Pentapetalae</taxon>
        <taxon>rosids</taxon>
        <taxon>malvids</taxon>
        <taxon>Brassicales</taxon>
        <taxon>Brassicaceae</taxon>
        <taxon>Brassiceae</taxon>
        <taxon>Brassica</taxon>
    </lineage>
</organism>
<evidence type="ECO:0000313" key="3">
    <source>
        <dbReference type="Proteomes" id="UP000712281"/>
    </source>
</evidence>
<feature type="non-terminal residue" evidence="2">
    <location>
        <position position="1"/>
    </location>
</feature>
<dbReference type="PANTHER" id="PTHR34368">
    <property type="entry name" value="OS01G0962200 PROTEIN"/>
    <property type="match status" value="1"/>
</dbReference>
<proteinExistence type="predicted"/>
<comment type="caution">
    <text evidence="2">The sequence shown here is derived from an EMBL/GenBank/DDBJ whole genome shotgun (WGS) entry which is preliminary data.</text>
</comment>
<feature type="transmembrane region" description="Helical" evidence="1">
    <location>
        <begin position="6"/>
        <end position="27"/>
    </location>
</feature>
<dbReference type="AlphaFoldDB" id="A0A8S9J577"/>
<reference evidence="2" key="1">
    <citation type="submission" date="2019-12" db="EMBL/GenBank/DDBJ databases">
        <title>Genome sequencing and annotation of Brassica cretica.</title>
        <authorList>
            <person name="Studholme D.J."/>
            <person name="Sarris P.F."/>
        </authorList>
    </citation>
    <scope>NUCLEOTIDE SEQUENCE</scope>
    <source>
        <strain evidence="2">PFS-001/15</strain>
        <tissue evidence="2">Leaf</tissue>
    </source>
</reference>
<dbReference type="Proteomes" id="UP000712281">
    <property type="component" value="Unassembled WGS sequence"/>
</dbReference>
<name>A0A8S9J577_BRACR</name>
<evidence type="ECO:0000313" key="2">
    <source>
        <dbReference type="EMBL" id="KAF2577009.1"/>
    </source>
</evidence>
<dbReference type="PANTHER" id="PTHR34368:SF2">
    <property type="entry name" value="ALKALINE PHYTOCERAMIDASE (APHC)"/>
    <property type="match status" value="1"/>
</dbReference>
<accession>A0A8S9J577</accession>